<accession>M0ZHT4</accession>
<evidence type="ECO:0000313" key="3">
    <source>
        <dbReference type="Proteomes" id="UP000011115"/>
    </source>
</evidence>
<evidence type="ECO:0000313" key="2">
    <source>
        <dbReference type="EnsemblPlants" id="PGSC0003DMT400001052"/>
    </source>
</evidence>
<feature type="region of interest" description="Disordered" evidence="1">
    <location>
        <begin position="45"/>
        <end position="67"/>
    </location>
</feature>
<sequence length="67" mass="7441">MKCISLINENTDNEMNSAQVLQNTTRLPSSYGGFASLALQGVSKSVRGDPTRSCERSEGRNWDSYRI</sequence>
<dbReference type="EnsemblPlants" id="PGSC0003DMT400001054">
    <property type="protein sequence ID" value="PGSC0003DMT400001054"/>
    <property type="gene ID" value="PGSC0003DMG400000397"/>
</dbReference>
<dbReference type="Gramene" id="PGSC0003DMT400001054">
    <property type="protein sequence ID" value="PGSC0003DMT400001054"/>
    <property type="gene ID" value="PGSC0003DMG400000397"/>
</dbReference>
<keyword evidence="3" id="KW-1185">Reference proteome</keyword>
<gene>
    <name evidence="2" type="primary">LOC102592232</name>
</gene>
<protein>
    <submittedName>
        <fullName evidence="2">Uncharacterized protein</fullName>
    </submittedName>
</protein>
<dbReference type="ExpressionAtlas" id="M0ZHT4">
    <property type="expression patterns" value="baseline and differential"/>
</dbReference>
<reference evidence="2" key="2">
    <citation type="submission" date="2015-06" db="UniProtKB">
        <authorList>
            <consortium name="EnsemblPlants"/>
        </authorList>
    </citation>
    <scope>IDENTIFICATION</scope>
    <source>
        <strain evidence="2">DM1-3 516 R44</strain>
    </source>
</reference>
<dbReference type="Gramene" id="PGSC0003DMT400001056">
    <property type="protein sequence ID" value="PGSC0003DMT400001056"/>
    <property type="gene ID" value="PGSC0003DMG400000397"/>
</dbReference>
<dbReference type="EnsemblPlants" id="PGSC0003DMT400001056">
    <property type="protein sequence ID" value="PGSC0003DMT400001056"/>
    <property type="gene ID" value="PGSC0003DMG400000397"/>
</dbReference>
<proteinExistence type="predicted"/>
<reference evidence="3" key="1">
    <citation type="journal article" date="2011" name="Nature">
        <title>Genome sequence and analysis of the tuber crop potato.</title>
        <authorList>
            <consortium name="The Potato Genome Sequencing Consortium"/>
        </authorList>
    </citation>
    <scope>NUCLEOTIDE SEQUENCE [LARGE SCALE GENOMIC DNA]</scope>
    <source>
        <strain evidence="3">cv. DM1-3 516 R44</strain>
    </source>
</reference>
<evidence type="ECO:0000256" key="1">
    <source>
        <dbReference type="SAM" id="MobiDB-lite"/>
    </source>
</evidence>
<dbReference type="Gramene" id="PGSC0003DMT400001052">
    <property type="protein sequence ID" value="PGSC0003DMT400001052"/>
    <property type="gene ID" value="PGSC0003DMG400000397"/>
</dbReference>
<organism evidence="2 3">
    <name type="scientific">Solanum tuberosum</name>
    <name type="common">Potato</name>
    <dbReference type="NCBI Taxonomy" id="4113"/>
    <lineage>
        <taxon>Eukaryota</taxon>
        <taxon>Viridiplantae</taxon>
        <taxon>Streptophyta</taxon>
        <taxon>Embryophyta</taxon>
        <taxon>Tracheophyta</taxon>
        <taxon>Spermatophyta</taxon>
        <taxon>Magnoliopsida</taxon>
        <taxon>eudicotyledons</taxon>
        <taxon>Gunneridae</taxon>
        <taxon>Pentapetalae</taxon>
        <taxon>asterids</taxon>
        <taxon>lamiids</taxon>
        <taxon>Solanales</taxon>
        <taxon>Solanaceae</taxon>
        <taxon>Solanoideae</taxon>
        <taxon>Solaneae</taxon>
        <taxon>Solanum</taxon>
    </lineage>
</organism>
<dbReference type="HOGENOM" id="CLU_2817414_0_0_1"/>
<feature type="compositionally biased region" description="Basic and acidic residues" evidence="1">
    <location>
        <begin position="46"/>
        <end position="67"/>
    </location>
</feature>
<dbReference type="AlphaFoldDB" id="M0ZHT4"/>
<dbReference type="Proteomes" id="UP000011115">
    <property type="component" value="Unassembled WGS sequence"/>
</dbReference>
<name>M0ZHT4_SOLTU</name>
<dbReference type="EnsemblPlants" id="PGSC0003DMT400001052">
    <property type="protein sequence ID" value="PGSC0003DMT400001052"/>
    <property type="gene ID" value="PGSC0003DMG400000397"/>
</dbReference>